<sequence>MAHEVAITGYGVFTGFGFGARALREGVFAGRSAFRPVTRFDTAPFHATYAAEYTGEGPGIPGVSVGPGSTPGQSEVLLACARAALEMAGTDAVDAPVLIGTNGDHSTGRRFWEDRRAGRAPGAVRSLDSLAGRIPQRIAEDLGLRGPRLAFVNACVAATNAIAHAARLIHSGAATTVVCGGASMVTEDVFARFDSGKALTQEAAVRPFSADRSGLLQGDGAAVLVLESAALAAARGARILGRVAGWGMASDAHHVVQPHPQGAGLAAAARIALRRAGLAPERIGYVNAHGTGTPLGDVAETSALRTVFGEHVSRVPVSSTKGSTGHMLEATGGVEAVITLLALQDGLLPPTLGMREPDPACALDHIPDTARPASVTYALSLNAAFGGVNAALVLERARPTDGGEPNDREEPTV</sequence>
<dbReference type="InterPro" id="IPR016039">
    <property type="entry name" value="Thiolase-like"/>
</dbReference>
<dbReference type="Pfam" id="PF00109">
    <property type="entry name" value="ketoacyl-synt"/>
    <property type="match status" value="1"/>
</dbReference>
<reference evidence="5" key="1">
    <citation type="journal article" date="2014" name="Int. J. Syst. Evol. Microbiol.">
        <title>Complete genome sequence of Corynebacterium casei LMG S-19264T (=DSM 44701T), isolated from a smear-ripened cheese.</title>
        <authorList>
            <consortium name="US DOE Joint Genome Institute (JGI-PGF)"/>
            <person name="Walter F."/>
            <person name="Albersmeier A."/>
            <person name="Kalinowski J."/>
            <person name="Ruckert C."/>
        </authorList>
    </citation>
    <scope>NUCLEOTIDE SEQUENCE</scope>
    <source>
        <strain evidence="5">JCM 3172</strain>
    </source>
</reference>
<dbReference type="Pfam" id="PF02801">
    <property type="entry name" value="Ketoacyl-synt_C"/>
    <property type="match status" value="1"/>
</dbReference>
<dbReference type="InterPro" id="IPR014030">
    <property type="entry name" value="Ketoacyl_synth_N"/>
</dbReference>
<proteinExistence type="inferred from homology"/>
<organism evidence="5 6">
    <name type="scientific">Streptomyces purpureus</name>
    <dbReference type="NCBI Taxonomy" id="1951"/>
    <lineage>
        <taxon>Bacteria</taxon>
        <taxon>Bacillati</taxon>
        <taxon>Actinomycetota</taxon>
        <taxon>Actinomycetes</taxon>
        <taxon>Kitasatosporales</taxon>
        <taxon>Streptomycetaceae</taxon>
        <taxon>Streptomyces</taxon>
    </lineage>
</organism>
<protein>
    <submittedName>
        <fullName evidence="5">3-oxoacyl-[acyl-carrier-protein] synthase 2</fullName>
    </submittedName>
</protein>
<dbReference type="GO" id="GO:0004315">
    <property type="term" value="F:3-oxoacyl-[acyl-carrier-protein] synthase activity"/>
    <property type="evidence" value="ECO:0007669"/>
    <property type="project" value="TreeGrafter"/>
</dbReference>
<evidence type="ECO:0000313" key="5">
    <source>
        <dbReference type="EMBL" id="GGT14236.1"/>
    </source>
</evidence>
<feature type="domain" description="Ketosynthase family 3 (KS3)" evidence="4">
    <location>
        <begin position="2"/>
        <end position="396"/>
    </location>
</feature>
<evidence type="ECO:0000256" key="2">
    <source>
        <dbReference type="ARBA" id="ARBA00022679"/>
    </source>
</evidence>
<dbReference type="InterPro" id="IPR014031">
    <property type="entry name" value="Ketoacyl_synth_C"/>
</dbReference>
<evidence type="ECO:0000256" key="1">
    <source>
        <dbReference type="ARBA" id="ARBA00008467"/>
    </source>
</evidence>
<dbReference type="PROSITE" id="PS52004">
    <property type="entry name" value="KS3_2"/>
    <property type="match status" value="1"/>
</dbReference>
<dbReference type="GO" id="GO:0005829">
    <property type="term" value="C:cytosol"/>
    <property type="evidence" value="ECO:0007669"/>
    <property type="project" value="TreeGrafter"/>
</dbReference>
<accession>A0A918GY88</accession>
<reference evidence="5" key="2">
    <citation type="submission" date="2020-09" db="EMBL/GenBank/DDBJ databases">
        <authorList>
            <person name="Sun Q."/>
            <person name="Ohkuma M."/>
        </authorList>
    </citation>
    <scope>NUCLEOTIDE SEQUENCE</scope>
    <source>
        <strain evidence="5">JCM 3172</strain>
    </source>
</reference>
<dbReference type="CDD" id="cd00834">
    <property type="entry name" value="KAS_I_II"/>
    <property type="match status" value="1"/>
</dbReference>
<dbReference type="SUPFAM" id="SSF53901">
    <property type="entry name" value="Thiolase-like"/>
    <property type="match status" value="2"/>
</dbReference>
<evidence type="ECO:0000256" key="3">
    <source>
        <dbReference type="RuleBase" id="RU003694"/>
    </source>
</evidence>
<dbReference type="Gene3D" id="3.40.47.10">
    <property type="match status" value="1"/>
</dbReference>
<gene>
    <name evidence="5" type="ORF">GCM10014713_03570</name>
</gene>
<dbReference type="GO" id="GO:0006633">
    <property type="term" value="P:fatty acid biosynthetic process"/>
    <property type="evidence" value="ECO:0007669"/>
    <property type="project" value="TreeGrafter"/>
</dbReference>
<dbReference type="InterPro" id="IPR000794">
    <property type="entry name" value="Beta-ketoacyl_synthase"/>
</dbReference>
<evidence type="ECO:0000313" key="6">
    <source>
        <dbReference type="Proteomes" id="UP000619486"/>
    </source>
</evidence>
<name>A0A918GY88_9ACTN</name>
<dbReference type="Proteomes" id="UP000619486">
    <property type="component" value="Unassembled WGS sequence"/>
</dbReference>
<dbReference type="SMART" id="SM00825">
    <property type="entry name" value="PKS_KS"/>
    <property type="match status" value="1"/>
</dbReference>
<evidence type="ECO:0000259" key="4">
    <source>
        <dbReference type="PROSITE" id="PS52004"/>
    </source>
</evidence>
<keyword evidence="2 3" id="KW-0808">Transferase</keyword>
<dbReference type="InterPro" id="IPR020841">
    <property type="entry name" value="PKS_Beta-ketoAc_synthase_dom"/>
</dbReference>
<comment type="similarity">
    <text evidence="1 3">Belongs to the thiolase-like superfamily. Beta-ketoacyl-ACP synthases family.</text>
</comment>
<dbReference type="AlphaFoldDB" id="A0A918GY88"/>
<comment type="caution">
    <text evidence="5">The sequence shown here is derived from an EMBL/GenBank/DDBJ whole genome shotgun (WGS) entry which is preliminary data.</text>
</comment>
<dbReference type="EMBL" id="BMQQ01000001">
    <property type="protein sequence ID" value="GGT14236.1"/>
    <property type="molecule type" value="Genomic_DNA"/>
</dbReference>
<dbReference type="PANTHER" id="PTHR11712:SF336">
    <property type="entry name" value="3-OXOACYL-[ACYL-CARRIER-PROTEIN] SYNTHASE, MITOCHONDRIAL"/>
    <property type="match status" value="1"/>
</dbReference>
<dbReference type="PANTHER" id="PTHR11712">
    <property type="entry name" value="POLYKETIDE SYNTHASE-RELATED"/>
    <property type="match status" value="1"/>
</dbReference>
<keyword evidence="6" id="KW-1185">Reference proteome</keyword>
<dbReference type="RefSeq" id="WP_019891006.1">
    <property type="nucleotide sequence ID" value="NZ_BMQQ01000001.1"/>
</dbReference>